<feature type="compositionally biased region" description="Pro residues" evidence="1">
    <location>
        <begin position="78"/>
        <end position="91"/>
    </location>
</feature>
<evidence type="ECO:0000256" key="1">
    <source>
        <dbReference type="SAM" id="MobiDB-lite"/>
    </source>
</evidence>
<sequence>MNDELSPREHADMRDLVMAGAQRIRPVGKHRMQIVAGAAAFVLIAGIAGGAVATATLLRSDANPAPVATPTRSDLPAPTVPATPTPAPTPTAAPEQPASTGVMPFGGECANVLSEEEAAVTTGMHMIRSDYRWQTGADAVLGGIDCVWVTDEVYLAATVHVFAYPEAVVPAELASGTTSVCRDVDFDTSRVECSAVEVVDGTWLLVRASGARESVSLAATETLLSSASARLDDHAAPAPAERTGAWWTPPDCATIAAAVDPAVYGYERVAATADQPIDWYAPDRPEGISYRTGAASLCALHFASGSGETTTGEVVTVSAVPGGGVSFPTALAADHSVPVTVEGAAAAVIAPGLDRYEGSGSVIVATDGVNLLTVTPDWVRDTSEAAELAAVLFGLMHP</sequence>
<keyword evidence="4" id="KW-1185">Reference proteome</keyword>
<gene>
    <name evidence="3" type="ORF">HF576_07770</name>
</gene>
<dbReference type="EMBL" id="JABACI010000002">
    <property type="protein sequence ID" value="NLP83741.1"/>
    <property type="molecule type" value="Genomic_DNA"/>
</dbReference>
<evidence type="ECO:0000313" key="4">
    <source>
        <dbReference type="Proteomes" id="UP001429745"/>
    </source>
</evidence>
<protein>
    <submittedName>
        <fullName evidence="3">Uncharacterized protein</fullName>
    </submittedName>
</protein>
<dbReference type="Proteomes" id="UP001429745">
    <property type="component" value="Unassembled WGS sequence"/>
</dbReference>
<dbReference type="RefSeq" id="WP_168912248.1">
    <property type="nucleotide sequence ID" value="NZ_JABACI010000002.1"/>
</dbReference>
<evidence type="ECO:0000256" key="2">
    <source>
        <dbReference type="SAM" id="Phobius"/>
    </source>
</evidence>
<keyword evidence="2" id="KW-1133">Transmembrane helix</keyword>
<accession>A0ABX1K9Q5</accession>
<evidence type="ECO:0000313" key="3">
    <source>
        <dbReference type="EMBL" id="NLP83741.1"/>
    </source>
</evidence>
<organism evidence="3 4">
    <name type="scientific">Microbacterium salsuginis</name>
    <dbReference type="NCBI Taxonomy" id="2722803"/>
    <lineage>
        <taxon>Bacteria</taxon>
        <taxon>Bacillati</taxon>
        <taxon>Actinomycetota</taxon>
        <taxon>Actinomycetes</taxon>
        <taxon>Micrococcales</taxon>
        <taxon>Microbacteriaceae</taxon>
        <taxon>Microbacterium</taxon>
    </lineage>
</organism>
<comment type="caution">
    <text evidence="3">The sequence shown here is derived from an EMBL/GenBank/DDBJ whole genome shotgun (WGS) entry which is preliminary data.</text>
</comment>
<keyword evidence="2" id="KW-0812">Transmembrane</keyword>
<keyword evidence="2" id="KW-0472">Membrane</keyword>
<proteinExistence type="predicted"/>
<reference evidence="3 4" key="1">
    <citation type="submission" date="2020-04" db="EMBL/GenBank/DDBJ databases">
        <title>CFH 90308 Microbacterium sp.</title>
        <authorList>
            <person name="Nie G."/>
            <person name="Ming H."/>
            <person name="Xia T."/>
        </authorList>
    </citation>
    <scope>NUCLEOTIDE SEQUENCE [LARGE SCALE GENOMIC DNA]</scope>
    <source>
        <strain evidence="3 4">CFH 90308</strain>
    </source>
</reference>
<feature type="region of interest" description="Disordered" evidence="1">
    <location>
        <begin position="64"/>
        <end position="98"/>
    </location>
</feature>
<feature type="transmembrane region" description="Helical" evidence="2">
    <location>
        <begin position="34"/>
        <end position="58"/>
    </location>
</feature>
<name>A0ABX1K9Q5_9MICO</name>